<sequence length="363" mass="40064">MNPESSSPISLYSARVTVGPVLSNAEPPVSLNNERSETDASIIENQQQAPVHPEFAFADGNVEVQTTDQTFWVHEYHLNKFTGFAALIQEAKSSEAIPGSTSRRFILVCDKKIKGEDIYNTLKVIYASHIDGIPDFDSSTLTSTLRIATSFDYPALRKFAISKLEGMDIPAIQRIQLSDELSLPEWELPAFTELCSRKEPISHAEAEVLGMSRFVEIARIRETEQARLAAKFAGGIYQEMLQTSALSSSSQADSSNESGSVVNTFVYSSGRSPLPSCNCSVRGDSGFWEVQHCGIHHAAPQVLEEGQKLLKQRDELQQQLGSIRSTLNQRVERGNSSPLINTPDLATELSKASWIRRERTVAS</sequence>
<comment type="caution">
    <text evidence="1">The sequence shown here is derived from an EMBL/GenBank/DDBJ whole genome shotgun (WGS) entry which is preliminary data.</text>
</comment>
<proteinExistence type="predicted"/>
<evidence type="ECO:0008006" key="3">
    <source>
        <dbReference type="Google" id="ProtNLM"/>
    </source>
</evidence>
<dbReference type="EMBL" id="CAJNJQ010002432">
    <property type="protein sequence ID" value="CAE7175459.1"/>
    <property type="molecule type" value="Genomic_DNA"/>
</dbReference>
<evidence type="ECO:0000313" key="2">
    <source>
        <dbReference type="Proteomes" id="UP000663827"/>
    </source>
</evidence>
<organism evidence="1 2">
    <name type="scientific">Rhizoctonia solani</name>
    <dbReference type="NCBI Taxonomy" id="456999"/>
    <lineage>
        <taxon>Eukaryota</taxon>
        <taxon>Fungi</taxon>
        <taxon>Dikarya</taxon>
        <taxon>Basidiomycota</taxon>
        <taxon>Agaricomycotina</taxon>
        <taxon>Agaricomycetes</taxon>
        <taxon>Cantharellales</taxon>
        <taxon>Ceratobasidiaceae</taxon>
        <taxon>Rhizoctonia</taxon>
    </lineage>
</organism>
<protein>
    <recommendedName>
        <fullName evidence="3">BTB domain-containing protein</fullName>
    </recommendedName>
</protein>
<dbReference type="Proteomes" id="UP000663827">
    <property type="component" value="Unassembled WGS sequence"/>
</dbReference>
<gene>
    <name evidence="1" type="ORF">RDB_LOCUS111124</name>
</gene>
<reference evidence="1" key="1">
    <citation type="submission" date="2021-01" db="EMBL/GenBank/DDBJ databases">
        <authorList>
            <person name="Kaushik A."/>
        </authorList>
    </citation>
    <scope>NUCLEOTIDE SEQUENCE</scope>
    <source>
        <strain evidence="1">AG5</strain>
    </source>
</reference>
<dbReference type="AlphaFoldDB" id="A0A8H3E4T7"/>
<evidence type="ECO:0000313" key="1">
    <source>
        <dbReference type="EMBL" id="CAE7175459.1"/>
    </source>
</evidence>
<name>A0A8H3E4T7_9AGAM</name>
<accession>A0A8H3E4T7</accession>